<dbReference type="EMBL" id="JACHGW010000005">
    <property type="protein sequence ID" value="MBB6053200.1"/>
    <property type="molecule type" value="Genomic_DNA"/>
</dbReference>
<evidence type="ECO:0000313" key="2">
    <source>
        <dbReference type="EMBL" id="MBB6053200.1"/>
    </source>
</evidence>
<evidence type="ECO:0000256" key="1">
    <source>
        <dbReference type="SAM" id="Phobius"/>
    </source>
</evidence>
<evidence type="ECO:0008006" key="4">
    <source>
        <dbReference type="Google" id="ProtNLM"/>
    </source>
</evidence>
<feature type="transmembrane region" description="Helical" evidence="1">
    <location>
        <begin position="347"/>
        <end position="366"/>
    </location>
</feature>
<reference evidence="2 3" key="1">
    <citation type="submission" date="2020-08" db="EMBL/GenBank/DDBJ databases">
        <title>Genomic Encyclopedia of Type Strains, Phase IV (KMG-IV): sequencing the most valuable type-strain genomes for metagenomic binning, comparative biology and taxonomic classification.</title>
        <authorList>
            <person name="Goeker M."/>
        </authorList>
    </citation>
    <scope>NUCLEOTIDE SEQUENCE [LARGE SCALE GENOMIC DNA]</scope>
    <source>
        <strain evidence="2 3">DSM 23562</strain>
    </source>
</reference>
<feature type="transmembrane region" description="Helical" evidence="1">
    <location>
        <begin position="169"/>
        <end position="188"/>
    </location>
</feature>
<feature type="transmembrane region" description="Helical" evidence="1">
    <location>
        <begin position="65"/>
        <end position="83"/>
    </location>
</feature>
<dbReference type="AlphaFoldDB" id="A0A7W9SVN2"/>
<keyword evidence="1" id="KW-0812">Transmembrane</keyword>
<feature type="transmembrane region" description="Helical" evidence="1">
    <location>
        <begin position="373"/>
        <end position="392"/>
    </location>
</feature>
<name>A0A7W9SVN2_ARMRO</name>
<dbReference type="Proteomes" id="UP000520814">
    <property type="component" value="Unassembled WGS sequence"/>
</dbReference>
<evidence type="ECO:0000313" key="3">
    <source>
        <dbReference type="Proteomes" id="UP000520814"/>
    </source>
</evidence>
<accession>A0A7W9SVN2</accession>
<keyword evidence="1" id="KW-1133">Transmembrane helix</keyword>
<comment type="caution">
    <text evidence="2">The sequence shown here is derived from an EMBL/GenBank/DDBJ whole genome shotgun (WGS) entry which is preliminary data.</text>
</comment>
<feature type="transmembrane region" description="Helical" evidence="1">
    <location>
        <begin position="12"/>
        <end position="28"/>
    </location>
</feature>
<feature type="transmembrane region" description="Helical" evidence="1">
    <location>
        <begin position="40"/>
        <end position="59"/>
    </location>
</feature>
<gene>
    <name evidence="2" type="ORF">HNQ39_005032</name>
</gene>
<dbReference type="RefSeq" id="WP_184203255.1">
    <property type="nucleotide sequence ID" value="NZ_JACHGW010000005.1"/>
</dbReference>
<feature type="transmembrane region" description="Helical" evidence="1">
    <location>
        <begin position="95"/>
        <end position="114"/>
    </location>
</feature>
<feature type="transmembrane region" description="Helical" evidence="1">
    <location>
        <begin position="412"/>
        <end position="432"/>
    </location>
</feature>
<keyword evidence="1" id="KW-0472">Membrane</keyword>
<feature type="transmembrane region" description="Helical" evidence="1">
    <location>
        <begin position="241"/>
        <end position="267"/>
    </location>
</feature>
<sequence length="566" mass="61561">MLPCPLLTDPLFVSALLWLALALGRRLVRLGKGLSAEPILALALGLGALPYVFFGLGAVGLARPLALVVGLLALALWARRDFLPFPKISLPREPLAWALGVTLVCYLPLAAAPVTDHDGQFYHLTALKRWLGTGRLDYLPTLTMTQWPMGVDMLFGLPLALWSDTAAKLLHFALGALTLVALTTLGTALGNRTAGLLGGAALVLLARGEFCSAYIDLGVAFQVSAALLAFTLALQRDNRQLWLLAALLSGFAGSCKLTMLALGPSLLLASGTRTGRDRVLFLALVLAPALPYFIRAALLTGNPLYPTLAHVFPTRDWPSGQSEIFMAFNQLYNWGSSQSWDATTRQGIRGVLIALTLLSFGLWRSASVVERRLAGSVLGVLALTLWLVGPYPRYLIPSLPVLALLAVLRLQHVRPLAAVAALLALLVGAQALRDVPRALPAIIGGREERERFLRRELPLYPALAWINQNTAPTARILLVADTAYYCDRPCWLPHPYLQGAIRLVRYEDFVSDVRKAGITHLVVGSAPQPAPSLFPTENQVRFSQRLAQERGTRVFQANQVEVWELR</sequence>
<feature type="transmembrane region" description="Helical" evidence="1">
    <location>
        <begin position="279"/>
        <end position="298"/>
    </location>
</feature>
<keyword evidence="3" id="KW-1185">Reference proteome</keyword>
<proteinExistence type="predicted"/>
<organism evidence="2 3">
    <name type="scientific">Armatimonas rosea</name>
    <dbReference type="NCBI Taxonomy" id="685828"/>
    <lineage>
        <taxon>Bacteria</taxon>
        <taxon>Bacillati</taxon>
        <taxon>Armatimonadota</taxon>
        <taxon>Armatimonadia</taxon>
        <taxon>Armatimonadales</taxon>
        <taxon>Armatimonadaceae</taxon>
        <taxon>Armatimonas</taxon>
    </lineage>
</organism>
<protein>
    <recommendedName>
        <fullName evidence="4">Glycosyltransferase RgtA/B/C/D-like domain-containing protein</fullName>
    </recommendedName>
</protein>
<feature type="transmembrane region" description="Helical" evidence="1">
    <location>
        <begin position="217"/>
        <end position="235"/>
    </location>
</feature>